<evidence type="ECO:0000313" key="2">
    <source>
        <dbReference type="Proteomes" id="UP000003741"/>
    </source>
</evidence>
<dbReference type="Proteomes" id="UP000003741">
    <property type="component" value="Unassembled WGS sequence"/>
</dbReference>
<dbReference type="Pfam" id="PF15582">
    <property type="entry name" value="Imm65"/>
    <property type="match status" value="1"/>
</dbReference>
<name>I9R7L3_9BACE</name>
<dbReference type="HOGENOM" id="CLU_796100_0_0_10"/>
<gene>
    <name evidence="1" type="ORF">HMPREF1062_00652</name>
</gene>
<reference evidence="1 2" key="1">
    <citation type="submission" date="2012-02" db="EMBL/GenBank/DDBJ databases">
        <title>The Genome Sequence of Bacteroides cellulosilyticus CL02T12C19.</title>
        <authorList>
            <consortium name="The Broad Institute Genome Sequencing Platform"/>
            <person name="Earl A."/>
            <person name="Ward D."/>
            <person name="Feldgarden M."/>
            <person name="Gevers D."/>
            <person name="Zitomersky N.L."/>
            <person name="Coyne M.J."/>
            <person name="Comstock L.E."/>
            <person name="Young S.K."/>
            <person name="Zeng Q."/>
            <person name="Gargeya S."/>
            <person name="Fitzgerald M."/>
            <person name="Haas B."/>
            <person name="Abouelleil A."/>
            <person name="Alvarado L."/>
            <person name="Arachchi H.M."/>
            <person name="Berlin A."/>
            <person name="Chapman S.B."/>
            <person name="Gearin G."/>
            <person name="Goldberg J."/>
            <person name="Griggs A."/>
            <person name="Gujja S."/>
            <person name="Hansen M."/>
            <person name="Heiman D."/>
            <person name="Howarth C."/>
            <person name="Larimer J."/>
            <person name="Lui A."/>
            <person name="MacDonald P.J.P."/>
            <person name="McCowen C."/>
            <person name="Montmayeur A."/>
            <person name="Murphy C."/>
            <person name="Neiman D."/>
            <person name="Pearson M."/>
            <person name="Priest M."/>
            <person name="Roberts A."/>
            <person name="Saif S."/>
            <person name="Shea T."/>
            <person name="Sisk P."/>
            <person name="Stolte C."/>
            <person name="Sykes S."/>
            <person name="Wortman J."/>
            <person name="Nusbaum C."/>
            <person name="Birren B."/>
        </authorList>
    </citation>
    <scope>NUCLEOTIDE SEQUENCE [LARGE SCALE GENOMIC DNA]</scope>
    <source>
        <strain evidence="1 2">CL02T12C19</strain>
    </source>
</reference>
<protein>
    <submittedName>
        <fullName evidence="1">Uncharacterized protein</fullName>
    </submittedName>
</protein>
<keyword evidence="2" id="KW-1185">Reference proteome</keyword>
<proteinExistence type="predicted"/>
<evidence type="ECO:0000313" key="1">
    <source>
        <dbReference type="EMBL" id="EIY38013.1"/>
    </source>
</evidence>
<dbReference type="AlphaFoldDB" id="I9R7L3"/>
<sequence>MFYLVIVDTRQTKKIACMRNVLLILLLISLPGCQPGKESPARSTALREVKRMIDQDSFPAKYIIMYEEPSNDIGSIYMITPANSPLVEGSLERPEKVIKYKDRYICLMNPMESTDMPKNKLIEITDYPNDTTTGPVYDEIWYIGVSKNGKKHSLVSATYKSYLTYRYYSFPQLLEYTFEDYDSTHLPRFILSSYSLVVDTSYVPKGTFINHIQRIDGEIYYSDVLDEYFKENKDSIHKDFFAVLNGKDTLKLNIVDTITQHLYFESANNVAFFRSLTKNPWDKLYDLFRDSTFYFCNEKGTYTRCSIPYSDFFGLFSIRVSIRDGSYIVDWLYRRGIKQSLKDLDGSYNEWDAN</sequence>
<comment type="caution">
    <text evidence="1">The sequence shown here is derived from an EMBL/GenBank/DDBJ whole genome shotgun (WGS) entry which is preliminary data.</text>
</comment>
<dbReference type="EMBL" id="AGXG01000010">
    <property type="protein sequence ID" value="EIY38013.1"/>
    <property type="molecule type" value="Genomic_DNA"/>
</dbReference>
<dbReference type="InterPro" id="IPR028967">
    <property type="entry name" value="Imm65"/>
</dbReference>
<accession>I9R7L3</accession>
<dbReference type="PATRIC" id="fig|997874.3.peg.660"/>
<organism evidence="1 2">
    <name type="scientific">Bacteroides cellulosilyticus CL02T12C19</name>
    <dbReference type="NCBI Taxonomy" id="997874"/>
    <lineage>
        <taxon>Bacteria</taxon>
        <taxon>Pseudomonadati</taxon>
        <taxon>Bacteroidota</taxon>
        <taxon>Bacteroidia</taxon>
        <taxon>Bacteroidales</taxon>
        <taxon>Bacteroidaceae</taxon>
        <taxon>Bacteroides</taxon>
    </lineage>
</organism>